<sequence>VETLSIEENILHAFFKEDPSLNSNLSLQVNDIHISLFILSMIFDNILASLKFGMVS</sequence>
<proteinExistence type="predicted"/>
<organism evidence="1">
    <name type="scientific">marine metagenome</name>
    <dbReference type="NCBI Taxonomy" id="408172"/>
    <lineage>
        <taxon>unclassified sequences</taxon>
        <taxon>metagenomes</taxon>
        <taxon>ecological metagenomes</taxon>
    </lineage>
</organism>
<feature type="non-terminal residue" evidence="1">
    <location>
        <position position="1"/>
    </location>
</feature>
<gene>
    <name evidence="1" type="ORF">METZ01_LOCUS43717</name>
</gene>
<accession>A0A381RPR2</accession>
<protein>
    <submittedName>
        <fullName evidence="1">Uncharacterized protein</fullName>
    </submittedName>
</protein>
<dbReference type="AlphaFoldDB" id="A0A381RPR2"/>
<name>A0A381RPR2_9ZZZZ</name>
<reference evidence="1" key="1">
    <citation type="submission" date="2018-05" db="EMBL/GenBank/DDBJ databases">
        <authorList>
            <person name="Lanie J.A."/>
            <person name="Ng W.-L."/>
            <person name="Kazmierczak K.M."/>
            <person name="Andrzejewski T.M."/>
            <person name="Davidsen T.M."/>
            <person name="Wayne K.J."/>
            <person name="Tettelin H."/>
            <person name="Glass J.I."/>
            <person name="Rusch D."/>
            <person name="Podicherti R."/>
            <person name="Tsui H.-C.T."/>
            <person name="Winkler M.E."/>
        </authorList>
    </citation>
    <scope>NUCLEOTIDE SEQUENCE</scope>
</reference>
<dbReference type="EMBL" id="UINC01001929">
    <property type="protein sequence ID" value="SUZ90863.1"/>
    <property type="molecule type" value="Genomic_DNA"/>
</dbReference>
<evidence type="ECO:0000313" key="1">
    <source>
        <dbReference type="EMBL" id="SUZ90863.1"/>
    </source>
</evidence>